<accession>A0A4Y1QSN8</accession>
<organism evidence="1">
    <name type="scientific">Prunus dulcis</name>
    <name type="common">Almond</name>
    <name type="synonym">Amygdalus dulcis</name>
    <dbReference type="NCBI Taxonomy" id="3755"/>
    <lineage>
        <taxon>Eukaryota</taxon>
        <taxon>Viridiplantae</taxon>
        <taxon>Streptophyta</taxon>
        <taxon>Embryophyta</taxon>
        <taxon>Tracheophyta</taxon>
        <taxon>Spermatophyta</taxon>
        <taxon>Magnoliopsida</taxon>
        <taxon>eudicotyledons</taxon>
        <taxon>Gunneridae</taxon>
        <taxon>Pentapetalae</taxon>
        <taxon>rosids</taxon>
        <taxon>fabids</taxon>
        <taxon>Rosales</taxon>
        <taxon>Rosaceae</taxon>
        <taxon>Amygdaloideae</taxon>
        <taxon>Amygdaleae</taxon>
        <taxon>Prunus</taxon>
    </lineage>
</organism>
<gene>
    <name evidence="1" type="ORF">Prudu_003286</name>
</gene>
<reference evidence="1" key="1">
    <citation type="journal article" date="2019" name="Science">
        <title>Mutation of a bHLH transcription factor allowed almond domestication.</title>
        <authorList>
            <person name="Sanchez-Perez R."/>
            <person name="Pavan S."/>
            <person name="Mazzeo R."/>
            <person name="Moldovan C."/>
            <person name="Aiese Cigliano R."/>
            <person name="Del Cueto J."/>
            <person name="Ricciardi F."/>
            <person name="Lotti C."/>
            <person name="Ricciardi L."/>
            <person name="Dicenta F."/>
            <person name="Lopez-Marques R.L."/>
            <person name="Lindberg Moller B."/>
        </authorList>
    </citation>
    <scope>NUCLEOTIDE SEQUENCE</scope>
</reference>
<feature type="non-terminal residue" evidence="1">
    <location>
        <position position="1"/>
    </location>
</feature>
<dbReference type="AlphaFoldDB" id="A0A4Y1QSN8"/>
<name>A0A4Y1QSN8_PRUDU</name>
<sequence length="103" mass="12137">KWTADMEFSSLHHRCVWSPVRSSSSHYPLLFSLGRQRRVGRRKVVLRERPSHDEKHMLIHYVAARESEYLQLMGENDGGLQAWQLDPRAHECVVEFYLFIGIT</sequence>
<proteinExistence type="predicted"/>
<dbReference type="EMBL" id="AP019297">
    <property type="protein sequence ID" value="BBG94893.1"/>
    <property type="molecule type" value="Genomic_DNA"/>
</dbReference>
<evidence type="ECO:0000313" key="1">
    <source>
        <dbReference type="EMBL" id="BBG94893.1"/>
    </source>
</evidence>
<protein>
    <submittedName>
        <fullName evidence="1">Uncharacterized protein</fullName>
    </submittedName>
</protein>